<dbReference type="InterPro" id="IPR009908">
    <property type="entry name" value="Methylamine_util_MauE"/>
</dbReference>
<dbReference type="EMBL" id="LQRT01000013">
    <property type="protein sequence ID" value="KZS40683.1"/>
    <property type="molecule type" value="Genomic_DNA"/>
</dbReference>
<comment type="subcellular location">
    <subcellularLocation>
        <location evidence="1">Membrane</location>
        <topology evidence="1">Multi-pass membrane protein</topology>
    </subcellularLocation>
</comment>
<evidence type="ECO:0000313" key="8">
    <source>
        <dbReference type="Proteomes" id="UP000076715"/>
    </source>
</evidence>
<evidence type="ECO:0000256" key="4">
    <source>
        <dbReference type="ARBA" id="ARBA00023136"/>
    </source>
</evidence>
<feature type="transmembrane region" description="Helical" evidence="5">
    <location>
        <begin position="80"/>
        <end position="100"/>
    </location>
</feature>
<feature type="domain" description="Methylamine utilisation protein MauE" evidence="6">
    <location>
        <begin position="1"/>
        <end position="135"/>
    </location>
</feature>
<feature type="transmembrane region" description="Helical" evidence="5">
    <location>
        <begin position="47"/>
        <end position="73"/>
    </location>
</feature>
<evidence type="ECO:0000313" key="7">
    <source>
        <dbReference type="EMBL" id="KZS40683.1"/>
    </source>
</evidence>
<proteinExistence type="predicted"/>
<dbReference type="AlphaFoldDB" id="A0A163ANT2"/>
<evidence type="ECO:0000256" key="1">
    <source>
        <dbReference type="ARBA" id="ARBA00004141"/>
    </source>
</evidence>
<keyword evidence="8" id="KW-1185">Reference proteome</keyword>
<dbReference type="NCBIfam" id="NF045576">
    <property type="entry name" value="BT_3928_fam"/>
    <property type="match status" value="1"/>
</dbReference>
<dbReference type="Pfam" id="PF07291">
    <property type="entry name" value="MauE"/>
    <property type="match status" value="1"/>
</dbReference>
<evidence type="ECO:0000256" key="5">
    <source>
        <dbReference type="SAM" id="Phobius"/>
    </source>
</evidence>
<feature type="transmembrane region" description="Helical" evidence="5">
    <location>
        <begin position="120"/>
        <end position="137"/>
    </location>
</feature>
<comment type="caution">
    <text evidence="7">The sequence shown here is derived from an EMBL/GenBank/DDBJ whole genome shotgun (WGS) entry which is preliminary data.</text>
</comment>
<name>A0A163ANT2_9FLAO</name>
<protein>
    <submittedName>
        <fullName evidence="7">DoxX family protein</fullName>
    </submittedName>
</protein>
<evidence type="ECO:0000256" key="3">
    <source>
        <dbReference type="ARBA" id="ARBA00022989"/>
    </source>
</evidence>
<keyword evidence="4 5" id="KW-0472">Membrane</keyword>
<feature type="transmembrane region" description="Helical" evidence="5">
    <location>
        <begin position="149"/>
        <end position="169"/>
    </location>
</feature>
<evidence type="ECO:0000256" key="2">
    <source>
        <dbReference type="ARBA" id="ARBA00022692"/>
    </source>
</evidence>
<gene>
    <name evidence="7" type="ORF">AWE51_06960</name>
</gene>
<reference evidence="7 8" key="1">
    <citation type="submission" date="2016-01" db="EMBL/GenBank/DDBJ databases">
        <title>The draft genome sequence of Aquimarina sp. RZW4-3-2.</title>
        <authorList>
            <person name="Wang Y."/>
        </authorList>
    </citation>
    <scope>NUCLEOTIDE SEQUENCE [LARGE SCALE GENOMIC DNA]</scope>
    <source>
        <strain evidence="7 8">RZW4-3-2</strain>
    </source>
</reference>
<accession>A0A163ANT2</accession>
<keyword evidence="2 5" id="KW-0812">Transmembrane</keyword>
<evidence type="ECO:0000259" key="6">
    <source>
        <dbReference type="Pfam" id="PF07291"/>
    </source>
</evidence>
<dbReference type="STRING" id="1642818.AWE51_06960"/>
<dbReference type="GO" id="GO:0030416">
    <property type="term" value="P:methylamine metabolic process"/>
    <property type="evidence" value="ECO:0007669"/>
    <property type="project" value="InterPro"/>
</dbReference>
<dbReference type="OrthoDB" id="648842at2"/>
<keyword evidence="3 5" id="KW-1133">Transmembrane helix</keyword>
<dbReference type="GO" id="GO:0016020">
    <property type="term" value="C:membrane"/>
    <property type="evidence" value="ECO:0007669"/>
    <property type="project" value="UniProtKB-SubCell"/>
</dbReference>
<sequence length="364" mass="41130">MKILVTFSRIFVAALFLFSGFIKLNDPVGFSYKLQEYFGEGVLNLEFLIPFALLIAIFLVIFEIILGITLILGYLPKFTVWSLLLMIVFFTFLTFYSAYFNKVTDCGCFGDALPLTPWESFSKDIILLVLIIVLFVGRKYITPINPLSAHKWIVFGVFTACLAFAYHVLMHMPALDFRAYKIGTNIEEGMKVPADAPKAEFDYHWKFKVNGAEKIVTTKGDYPKVDGTFISVDTETIKEGYEPPIHDFAIEKGGVDYTTEFLRKENLIVIVTYNLSKSEAEGLHEIKEATDKAIAKGYEVIALTASTPKAMSEVKTKYNLNFDFYTTDETALKTILRSNPGIVQLKKGVIVEKLHWNDADDLSL</sequence>
<dbReference type="RefSeq" id="WP_066314396.1">
    <property type="nucleotide sequence ID" value="NZ_LQRT01000013.1"/>
</dbReference>
<organism evidence="7 8">
    <name type="scientific">Aquimarina aggregata</name>
    <dbReference type="NCBI Taxonomy" id="1642818"/>
    <lineage>
        <taxon>Bacteria</taxon>
        <taxon>Pseudomonadati</taxon>
        <taxon>Bacteroidota</taxon>
        <taxon>Flavobacteriia</taxon>
        <taxon>Flavobacteriales</taxon>
        <taxon>Flavobacteriaceae</taxon>
        <taxon>Aquimarina</taxon>
    </lineage>
</organism>
<dbReference type="Proteomes" id="UP000076715">
    <property type="component" value="Unassembled WGS sequence"/>
</dbReference>